<organism evidence="1 2">
    <name type="scientific">Ensifer adhaerens</name>
    <name type="common">Sinorhizobium morelense</name>
    <dbReference type="NCBI Taxonomy" id="106592"/>
    <lineage>
        <taxon>Bacteria</taxon>
        <taxon>Pseudomonadati</taxon>
        <taxon>Pseudomonadota</taxon>
        <taxon>Alphaproteobacteria</taxon>
        <taxon>Hyphomicrobiales</taxon>
        <taxon>Rhizobiaceae</taxon>
        <taxon>Sinorhizobium/Ensifer group</taxon>
        <taxon>Ensifer</taxon>
    </lineage>
</organism>
<gene>
    <name evidence="1" type="ORF">J2Z19_005745</name>
</gene>
<sequence>MDRKLPPPHSAHDGPPKTGPAVSLSDIGVGLAILAAFALVAYNVHSNMTAAGIQPGFGFLTQQAGFDLSETLVPYGASDSYLRAILAGLANTIAVALASLVIACIAGLLLGLLSVSSAPLARLFALAYVELFRNLPKILVLLVIFIAAVNGLPAIRQALVLGPFTISNRAIYLPWLSDDPRNRTLLLASLVLVPAFIWLWAGRAARRQALTGRRLPVLPVAFALFIVVPGVLATALQAPLGLSWPTLEGFSVEGGIALSIQFCTVAVALGLYHGAQIAEVLRGGIEAVPSGQIEAAAALGLRSGQTTRLVVVPQVLRTVVPPLNNQFANLLKNTSISIAVGYSDLMSVAGTAINQTFRPLETMLITMSIYLLLCLVLTGVLNHWSARIRAREGRDGR</sequence>
<dbReference type="Proteomes" id="UP000823773">
    <property type="component" value="Unassembled WGS sequence"/>
</dbReference>
<reference evidence="1" key="1">
    <citation type="submission" date="2021-03" db="EMBL/GenBank/DDBJ databases">
        <title>Genomic Encyclopedia of Type Strains, Phase IV (KMG-IV): sequencing the most valuable type-strain genomes for metagenomic binning, comparative biology and taxonomic classification.</title>
        <authorList>
            <person name="Goeker M."/>
        </authorList>
    </citation>
    <scope>NUCLEOTIDE SEQUENCE</scope>
    <source>
        <strain evidence="1">DSM 18131</strain>
    </source>
</reference>
<evidence type="ECO:0000313" key="2">
    <source>
        <dbReference type="Proteomes" id="UP000823773"/>
    </source>
</evidence>
<protein>
    <submittedName>
        <fullName evidence="1">General L-amino acid transport system permease protein</fullName>
    </submittedName>
</protein>
<proteinExistence type="predicted"/>
<dbReference type="EMBL" id="JAGGJR010000014">
    <property type="protein sequence ID" value="MBP1875996.1"/>
    <property type="molecule type" value="Genomic_DNA"/>
</dbReference>
<evidence type="ECO:0000313" key="1">
    <source>
        <dbReference type="EMBL" id="MBP1875996.1"/>
    </source>
</evidence>
<keyword evidence="2" id="KW-1185">Reference proteome</keyword>
<comment type="caution">
    <text evidence="1">The sequence shown here is derived from an EMBL/GenBank/DDBJ whole genome shotgun (WGS) entry which is preliminary data.</text>
</comment>
<accession>A0ACC5T509</accession>
<name>A0ACC5T509_ENSAD</name>